<organism evidence="3 5">
    <name type="scientific">Dracunculus medinensis</name>
    <name type="common">Guinea worm</name>
    <dbReference type="NCBI Taxonomy" id="318479"/>
    <lineage>
        <taxon>Eukaryota</taxon>
        <taxon>Metazoa</taxon>
        <taxon>Ecdysozoa</taxon>
        <taxon>Nematoda</taxon>
        <taxon>Chromadorea</taxon>
        <taxon>Rhabditida</taxon>
        <taxon>Spirurina</taxon>
        <taxon>Dracunculoidea</taxon>
        <taxon>Dracunculidae</taxon>
        <taxon>Dracunculus</taxon>
    </lineage>
</organism>
<reference evidence="5" key="1">
    <citation type="submission" date="2017-02" db="UniProtKB">
        <authorList>
            <consortium name="WormBaseParasite"/>
        </authorList>
    </citation>
    <scope>IDENTIFICATION</scope>
</reference>
<dbReference type="GO" id="GO:0061138">
    <property type="term" value="P:morphogenesis of a branching epithelium"/>
    <property type="evidence" value="ECO:0007669"/>
    <property type="project" value="InterPro"/>
</dbReference>
<dbReference type="InterPro" id="IPR042345">
    <property type="entry name" value="Btbd7"/>
</dbReference>
<evidence type="ECO:0000313" key="3">
    <source>
        <dbReference type="Proteomes" id="UP000038040"/>
    </source>
</evidence>
<dbReference type="Gene3D" id="1.25.40.420">
    <property type="match status" value="1"/>
</dbReference>
<evidence type="ECO:0000313" key="5">
    <source>
        <dbReference type="WBParaSite" id="DME_0000040801-mRNA-1"/>
    </source>
</evidence>
<dbReference type="Proteomes" id="UP000274756">
    <property type="component" value="Unassembled WGS sequence"/>
</dbReference>
<evidence type="ECO:0000313" key="4">
    <source>
        <dbReference type="Proteomes" id="UP000274756"/>
    </source>
</evidence>
<proteinExistence type="predicted"/>
<protein>
    <submittedName>
        <fullName evidence="5">BTB domain-containing protein</fullName>
    </submittedName>
</protein>
<evidence type="ECO:0000313" key="2">
    <source>
        <dbReference type="EMBL" id="VDN54795.1"/>
    </source>
</evidence>
<sequence length="744" mass="85441">MGIANSSFIKETRTNCDLDWIAPSTSRKNLTKQRKPFFINSFVSKYLGNKLQSRFQSFAKHRPLSRDNQHAFRELIKSWTYSELSSFCSEIESGLAVRELTILAETARPSTSSLSNDLLYALKNSTAADCYIVFKGVRYKSHLLILLSRCRYFYNYWKLSSETSNSDMPELQFIDDNLSYEFFQASLHFIYSSTLPESLSPFDCQQLEGLLIKLGCIFPLQQDFLNFNFESKGDCTLIFTASTNIVSSSTYLIFHLRSLFIIFADERFSHRSELRDYCVKCSSTIIAARSEFLRSLIERRQRCGKPLEIVIDEHLFPRIYAVVVLHAIYTDHLDLTKVLDGCQVSASSLNEVQAIAAGRTQQTPLRHAIDIYHIARFLNLHRLAQSCENLMVSELSLDTVGSLWTWASEAGGSAYVRRQCITFVLTEFSRICASHLLLELEEDLLYECLLSDYVQSSEVEILESLIRWGEHELVRRMEEREPNLVANTTHSISRKGVRRSDLNDTELKNILSRLLPLVRIDYIIPPFHQSLTSAYKRGLLDRSPNADLLGQQYPDSRSPDVSPDAHWFDHSVPHRHPSGPRLLFLYAVEARNRLRRLCGTSNDLCINHRQIKTMAQTHETIHPYIINVMPDLITEEQRENIEKAFIHSMQQSELIKKAFCCGCEHHRNLAIEQIRLRVVRELDVDENGIEVICSTSSEKILNTKCPPCYRSQPILSAVNLWSSSTTSIYSRPISLLSEYGKLFL</sequence>
<dbReference type="AlphaFoldDB" id="A0A0N4U1D3"/>
<dbReference type="OrthoDB" id="2347980at2759"/>
<dbReference type="SUPFAM" id="SSF54695">
    <property type="entry name" value="POZ domain"/>
    <property type="match status" value="2"/>
</dbReference>
<keyword evidence="4" id="KW-1185">Reference proteome</keyword>
<dbReference type="InterPro" id="IPR011705">
    <property type="entry name" value="BACK"/>
</dbReference>
<reference evidence="2 4" key="2">
    <citation type="submission" date="2018-11" db="EMBL/GenBank/DDBJ databases">
        <authorList>
            <consortium name="Pathogen Informatics"/>
        </authorList>
    </citation>
    <scope>NUCLEOTIDE SEQUENCE [LARGE SCALE GENOMIC DNA]</scope>
</reference>
<dbReference type="InterPro" id="IPR011333">
    <property type="entry name" value="SKP1/BTB/POZ_sf"/>
</dbReference>
<feature type="domain" description="BTB" evidence="1">
    <location>
        <begin position="128"/>
        <end position="199"/>
    </location>
</feature>
<dbReference type="PANTHER" id="PTHR16064">
    <property type="entry name" value="BTB POZ DOMAIN CONTAINING 7"/>
    <property type="match status" value="1"/>
</dbReference>
<evidence type="ECO:0000259" key="1">
    <source>
        <dbReference type="PROSITE" id="PS50097"/>
    </source>
</evidence>
<dbReference type="EMBL" id="UYYG01001150">
    <property type="protein sequence ID" value="VDN54795.1"/>
    <property type="molecule type" value="Genomic_DNA"/>
</dbReference>
<dbReference type="InterPro" id="IPR000210">
    <property type="entry name" value="BTB/POZ_dom"/>
</dbReference>
<dbReference type="Gene3D" id="3.30.710.10">
    <property type="entry name" value="Potassium Channel Kv1.1, Chain A"/>
    <property type="match status" value="2"/>
</dbReference>
<gene>
    <name evidence="2" type="ORF">DME_LOCUS4768</name>
</gene>
<accession>A0A0N4U1D3</accession>
<dbReference type="WBParaSite" id="DME_0000040801-mRNA-1">
    <property type="protein sequence ID" value="DME_0000040801-mRNA-1"/>
    <property type="gene ID" value="DME_0000040801"/>
</dbReference>
<dbReference type="PROSITE" id="PS50097">
    <property type="entry name" value="BTB"/>
    <property type="match status" value="1"/>
</dbReference>
<dbReference type="Pfam" id="PF00651">
    <property type="entry name" value="BTB"/>
    <property type="match status" value="1"/>
</dbReference>
<dbReference type="STRING" id="318479.A0A0N4U1D3"/>
<name>A0A0N4U1D3_DRAME</name>
<dbReference type="Proteomes" id="UP000038040">
    <property type="component" value="Unplaced"/>
</dbReference>
<dbReference type="PANTHER" id="PTHR16064:SF3">
    <property type="entry name" value="BTB_POZ DOMAIN-CONTAINING PROTEIN 7"/>
    <property type="match status" value="1"/>
</dbReference>
<dbReference type="Pfam" id="PF07707">
    <property type="entry name" value="BACK"/>
    <property type="match status" value="1"/>
</dbReference>